<comment type="caution">
    <text evidence="2">The sequence shown here is derived from an EMBL/GenBank/DDBJ whole genome shotgun (WGS) entry which is preliminary data.</text>
</comment>
<reference evidence="2 3" key="1">
    <citation type="submission" date="2023-04" db="EMBL/GenBank/DDBJ databases">
        <title>Genome Encyclopedia of Bacteria and Archaea VI: Functional Genomics of Type Strains.</title>
        <authorList>
            <person name="Whitman W."/>
        </authorList>
    </citation>
    <scope>NUCLEOTIDE SEQUENCE [LARGE SCALE GENOMIC DNA]</scope>
    <source>
        <strain evidence="2 3">SG_E_30_P1</strain>
    </source>
</reference>
<gene>
    <name evidence="2" type="ORF">M2152_002608</name>
</gene>
<name>A0ABT6KRF8_9MICO</name>
<keyword evidence="3" id="KW-1185">Reference proteome</keyword>
<proteinExistence type="predicted"/>
<evidence type="ECO:0000313" key="2">
    <source>
        <dbReference type="EMBL" id="MDH6182426.1"/>
    </source>
</evidence>
<dbReference type="InterPro" id="IPR016040">
    <property type="entry name" value="NAD(P)-bd_dom"/>
</dbReference>
<dbReference type="Pfam" id="PF13460">
    <property type="entry name" value="NAD_binding_10"/>
    <property type="match status" value="1"/>
</dbReference>
<dbReference type="SUPFAM" id="SSF51735">
    <property type="entry name" value="NAD(P)-binding Rossmann-fold domains"/>
    <property type="match status" value="1"/>
</dbReference>
<evidence type="ECO:0000313" key="3">
    <source>
        <dbReference type="Proteomes" id="UP001160142"/>
    </source>
</evidence>
<dbReference type="PANTHER" id="PTHR12126">
    <property type="entry name" value="NADH-UBIQUINONE OXIDOREDUCTASE 39 KDA SUBUNIT-RELATED"/>
    <property type="match status" value="1"/>
</dbReference>
<protein>
    <submittedName>
        <fullName evidence="2">Uncharacterized protein YbjT (DUF2867 family)</fullName>
    </submittedName>
</protein>
<dbReference type="Proteomes" id="UP001160142">
    <property type="component" value="Unassembled WGS sequence"/>
</dbReference>
<accession>A0ABT6KRF8</accession>
<sequence>MKVVVIGGTGLIGSRVVSLLGEHGHEAVAASPSSGVNAYTGEGLDVALAGADVVVDVTNSPSFADDDVMDFFTTSTTHLLAAEKAAGVGHHVALSIVGAERLPDSGYLRAKVAQEKLIRESGVPFSIVKATQFFEFVKGIADSVTVDGVVRLPHELIQPVASSEVAAAVARTAAGAPLNGVIEVGGPDALPMDDFIRAGLATQGDPRQVVADSDATYFGTKLEERSLVTGDGAQLSPLTFAEWSAR</sequence>
<evidence type="ECO:0000259" key="1">
    <source>
        <dbReference type="Pfam" id="PF13460"/>
    </source>
</evidence>
<dbReference type="InterPro" id="IPR051207">
    <property type="entry name" value="ComplexI_NDUFA9_subunit"/>
</dbReference>
<dbReference type="EMBL" id="JARXVQ010000001">
    <property type="protein sequence ID" value="MDH6182426.1"/>
    <property type="molecule type" value="Genomic_DNA"/>
</dbReference>
<dbReference type="RefSeq" id="WP_322134704.1">
    <property type="nucleotide sequence ID" value="NZ_CP085036.1"/>
</dbReference>
<feature type="domain" description="NAD(P)-binding" evidence="1">
    <location>
        <begin position="7"/>
        <end position="133"/>
    </location>
</feature>
<organism evidence="2 3">
    <name type="scientific">Antiquaquibacter oligotrophicus</name>
    <dbReference type="NCBI Taxonomy" id="2880260"/>
    <lineage>
        <taxon>Bacteria</taxon>
        <taxon>Bacillati</taxon>
        <taxon>Actinomycetota</taxon>
        <taxon>Actinomycetes</taxon>
        <taxon>Micrococcales</taxon>
        <taxon>Microbacteriaceae</taxon>
        <taxon>Antiquaquibacter</taxon>
    </lineage>
</organism>
<dbReference type="InterPro" id="IPR036291">
    <property type="entry name" value="NAD(P)-bd_dom_sf"/>
</dbReference>
<dbReference type="Gene3D" id="3.40.50.720">
    <property type="entry name" value="NAD(P)-binding Rossmann-like Domain"/>
    <property type="match status" value="1"/>
</dbReference>
<dbReference type="PANTHER" id="PTHR12126:SF11">
    <property type="entry name" value="NADH DEHYDROGENASE [UBIQUINONE] 1 ALPHA SUBCOMPLEX SUBUNIT 9, MITOCHONDRIAL"/>
    <property type="match status" value="1"/>
</dbReference>